<evidence type="ECO:0000313" key="3">
    <source>
        <dbReference type="EMBL" id="RZC38711.1"/>
    </source>
</evidence>
<keyword evidence="4" id="KW-1185">Reference proteome</keyword>
<organism evidence="3 4">
    <name type="scientific">Asbolus verrucosus</name>
    <name type="common">Desert ironclad beetle</name>
    <dbReference type="NCBI Taxonomy" id="1661398"/>
    <lineage>
        <taxon>Eukaryota</taxon>
        <taxon>Metazoa</taxon>
        <taxon>Ecdysozoa</taxon>
        <taxon>Arthropoda</taxon>
        <taxon>Hexapoda</taxon>
        <taxon>Insecta</taxon>
        <taxon>Pterygota</taxon>
        <taxon>Neoptera</taxon>
        <taxon>Endopterygota</taxon>
        <taxon>Coleoptera</taxon>
        <taxon>Polyphaga</taxon>
        <taxon>Cucujiformia</taxon>
        <taxon>Tenebrionidae</taxon>
        <taxon>Pimeliinae</taxon>
        <taxon>Asbolus</taxon>
    </lineage>
</organism>
<evidence type="ECO:0000313" key="4">
    <source>
        <dbReference type="Proteomes" id="UP000292052"/>
    </source>
</evidence>
<dbReference type="Proteomes" id="UP000292052">
    <property type="component" value="Unassembled WGS sequence"/>
</dbReference>
<feature type="coiled-coil region" evidence="1">
    <location>
        <begin position="477"/>
        <end position="571"/>
    </location>
</feature>
<feature type="compositionally biased region" description="Polar residues" evidence="2">
    <location>
        <begin position="788"/>
        <end position="802"/>
    </location>
</feature>
<comment type="caution">
    <text evidence="3">The sequence shown here is derived from an EMBL/GenBank/DDBJ whole genome shotgun (WGS) entry which is preliminary data.</text>
</comment>
<accession>A0A482W0N8</accession>
<feature type="compositionally biased region" description="Basic and acidic residues" evidence="2">
    <location>
        <begin position="28"/>
        <end position="45"/>
    </location>
</feature>
<evidence type="ECO:0000256" key="1">
    <source>
        <dbReference type="SAM" id="Coils"/>
    </source>
</evidence>
<dbReference type="AlphaFoldDB" id="A0A482W0N8"/>
<proteinExistence type="predicted"/>
<gene>
    <name evidence="3" type="ORF">BDFB_005862</name>
</gene>
<dbReference type="STRING" id="1661398.A0A482W0N8"/>
<feature type="region of interest" description="Disordered" evidence="2">
    <location>
        <begin position="788"/>
        <end position="808"/>
    </location>
</feature>
<feature type="coiled-coil region" evidence="1">
    <location>
        <begin position="254"/>
        <end position="411"/>
    </location>
</feature>
<reference evidence="3 4" key="1">
    <citation type="submission" date="2017-03" db="EMBL/GenBank/DDBJ databases">
        <title>Genome of the blue death feigning beetle - Asbolus verrucosus.</title>
        <authorList>
            <person name="Rider S.D."/>
        </authorList>
    </citation>
    <scope>NUCLEOTIDE SEQUENCE [LARGE SCALE GENOMIC DNA]</scope>
    <source>
        <strain evidence="3">Butters</strain>
        <tissue evidence="3">Head and leg muscle</tissue>
    </source>
</reference>
<keyword evidence="1" id="KW-0175">Coiled coil</keyword>
<dbReference type="OrthoDB" id="8197438at2759"/>
<dbReference type="EMBL" id="QDEB01040727">
    <property type="protein sequence ID" value="RZC38711.1"/>
    <property type="molecule type" value="Genomic_DNA"/>
</dbReference>
<sequence length="859" mass="98763">MTALQEIVPNPEHEVQEVDGNSQEDPCETTKELFRRNESPRKDEIPVLTTTPKSSKTPNSSPKTGTPIDRPVIKQSTMSKKDDATKKKSNSGIPLRLKSAGNPAARTKTGTYRHSTMTSNLGSVINRNTLEVQFINNKKRLLQLHAELLDKQRPLVDMHKSLLRTKKQLEDLGKKVVLEDLKIISLKTGDNKMDGAGENPVAETAMTLKSSLDNVLDTCVKVCKKCFVKRDHVVKVLENMSKSLSDPSIFESELDELKREKGELEKFIENTVKENGKKIEELITDWQKTVKTKALTDEVISKIDELEETVRQQQKAISDAEDNLHSITRKFEDKKNTYEKTIAEMHDKTNKLEEELKKEKKTANDNLMKSRNLRSKVTELEIKTKEAEEKNHESSKKLAQLQDQIRKKEIQWLKEKDDFKKNEALLQQKFTEKQSQFDTRCLINITLKALNELIMPSVLKDMEHMQKTAEKQQQNFYRTVETQLEIKEQELMLLDKEKEVLAEKSARLEEQLEEMKKQVEAKDREIDQLSIKAESVPAIEYRPNENQWMEVVEYKQKLIEVQNTIKQQSDQISKMQSSLKAHAQLAAALKLEKDNAVKYSAKLRDILQEARDEIEYKNRTIYKIHEKLMLKEKACEKLKTELNEYETSADFVGDRWNKNRCQICMSSLSGEKYTECSSCLGAEVGKSSSSSPQYVSESLIGMSVKKVDHLRARLDNLKKMKLPIYPGKKQFNIDYSWSNQSCQNKAVSNSLHKQIELRGKLYQILQKHADQSCEDFINLLKLTVSNGAKGSSDNELKPSNMTHKTDDTVNSRFAPRHFSSKIKITKSYNTISQFNAPPFNQIYDKLNESLMLNDDDVSF</sequence>
<feature type="region of interest" description="Disordered" evidence="2">
    <location>
        <begin position="1"/>
        <end position="110"/>
    </location>
</feature>
<protein>
    <submittedName>
        <fullName evidence="3">Intracellular protein transport protein USO1</fullName>
    </submittedName>
</protein>
<evidence type="ECO:0000256" key="2">
    <source>
        <dbReference type="SAM" id="MobiDB-lite"/>
    </source>
</evidence>
<name>A0A482W0N8_ASBVE</name>
<feature type="compositionally biased region" description="Low complexity" evidence="2">
    <location>
        <begin position="49"/>
        <end position="67"/>
    </location>
</feature>